<keyword evidence="2" id="KW-0813">Transport</keyword>
<dbReference type="GO" id="GO:0016887">
    <property type="term" value="F:ATP hydrolysis activity"/>
    <property type="evidence" value="ECO:0007669"/>
    <property type="project" value="InterPro"/>
</dbReference>
<evidence type="ECO:0000313" key="11">
    <source>
        <dbReference type="EMBL" id="MBY6277827.1"/>
    </source>
</evidence>
<dbReference type="InterPro" id="IPR027417">
    <property type="entry name" value="P-loop_NTPase"/>
</dbReference>
<evidence type="ECO:0000256" key="9">
    <source>
        <dbReference type="ARBA" id="ARBA00023136"/>
    </source>
</evidence>
<organism evidence="11 12">
    <name type="scientific">Symbiobacterium thermophilum</name>
    <dbReference type="NCBI Taxonomy" id="2734"/>
    <lineage>
        <taxon>Bacteria</taxon>
        <taxon>Bacillati</taxon>
        <taxon>Bacillota</taxon>
        <taxon>Clostridia</taxon>
        <taxon>Eubacteriales</taxon>
        <taxon>Symbiobacteriaceae</taxon>
        <taxon>Symbiobacterium</taxon>
    </lineage>
</organism>
<dbReference type="InterPro" id="IPR003439">
    <property type="entry name" value="ABC_transporter-like_ATP-bd"/>
</dbReference>
<evidence type="ECO:0000256" key="4">
    <source>
        <dbReference type="ARBA" id="ARBA00022496"/>
    </source>
</evidence>
<dbReference type="InterPro" id="IPR017871">
    <property type="entry name" value="ABC_transporter-like_CS"/>
</dbReference>
<dbReference type="FunFam" id="3.40.50.300:FF:000134">
    <property type="entry name" value="Iron-enterobactin ABC transporter ATP-binding protein"/>
    <property type="match status" value="2"/>
</dbReference>
<evidence type="ECO:0000256" key="3">
    <source>
        <dbReference type="ARBA" id="ARBA00022475"/>
    </source>
</evidence>
<reference evidence="11" key="1">
    <citation type="submission" date="2017-11" db="EMBL/GenBank/DDBJ databases">
        <title>Three new genomes from thermophilic consortium.</title>
        <authorList>
            <person name="Quaggio R."/>
            <person name="Amgarten D."/>
            <person name="Setubal J.C."/>
        </authorList>
    </citation>
    <scope>NUCLEOTIDE SEQUENCE</scope>
    <source>
        <strain evidence="11">ZCTH01-B2</strain>
    </source>
</reference>
<comment type="subcellular location">
    <subcellularLocation>
        <location evidence="1">Cell membrane</location>
        <topology evidence="1">Peripheral membrane protein</topology>
    </subcellularLocation>
</comment>
<keyword evidence="7" id="KW-0408">Iron</keyword>
<dbReference type="CDD" id="cd03214">
    <property type="entry name" value="ABC_Iron-Siderophores_B12_Hemin"/>
    <property type="match status" value="2"/>
</dbReference>
<dbReference type="Proteomes" id="UP000732377">
    <property type="component" value="Unassembled WGS sequence"/>
</dbReference>
<dbReference type="Pfam" id="PF00005">
    <property type="entry name" value="ABC_tran"/>
    <property type="match status" value="2"/>
</dbReference>
<gene>
    <name evidence="11" type="ORF">CWE10_16855</name>
</gene>
<keyword evidence="5" id="KW-0547">Nucleotide-binding</keyword>
<feature type="domain" description="ABC transporter" evidence="10">
    <location>
        <begin position="4"/>
        <end position="240"/>
    </location>
</feature>
<evidence type="ECO:0000256" key="5">
    <source>
        <dbReference type="ARBA" id="ARBA00022741"/>
    </source>
</evidence>
<dbReference type="Gene3D" id="3.40.50.300">
    <property type="entry name" value="P-loop containing nucleotide triphosphate hydrolases"/>
    <property type="match status" value="2"/>
</dbReference>
<keyword evidence="4" id="KW-0410">Iron transport</keyword>
<evidence type="ECO:0000256" key="6">
    <source>
        <dbReference type="ARBA" id="ARBA00022840"/>
    </source>
</evidence>
<keyword evidence="9" id="KW-0472">Membrane</keyword>
<protein>
    <submittedName>
        <fullName evidence="11">ABC transporter ATP-binding protein</fullName>
    </submittedName>
</protein>
<evidence type="ECO:0000256" key="2">
    <source>
        <dbReference type="ARBA" id="ARBA00022448"/>
    </source>
</evidence>
<dbReference type="PROSITE" id="PS50893">
    <property type="entry name" value="ABC_TRANSPORTER_2"/>
    <property type="match status" value="2"/>
</dbReference>
<keyword evidence="8" id="KW-0406">Ion transport</keyword>
<feature type="domain" description="ABC transporter" evidence="10">
    <location>
        <begin position="287"/>
        <end position="523"/>
    </location>
</feature>
<comment type="caution">
    <text evidence="11">The sequence shown here is derived from an EMBL/GenBank/DDBJ whole genome shotgun (WGS) entry which is preliminary data.</text>
</comment>
<dbReference type="GO" id="GO:0006826">
    <property type="term" value="P:iron ion transport"/>
    <property type="evidence" value="ECO:0007669"/>
    <property type="project" value="UniProtKB-KW"/>
</dbReference>
<dbReference type="SUPFAM" id="SSF52540">
    <property type="entry name" value="P-loop containing nucleoside triphosphate hydrolases"/>
    <property type="match status" value="2"/>
</dbReference>
<evidence type="ECO:0000313" key="12">
    <source>
        <dbReference type="Proteomes" id="UP000732377"/>
    </source>
</evidence>
<dbReference type="AlphaFoldDB" id="A0A953I6M0"/>
<evidence type="ECO:0000256" key="7">
    <source>
        <dbReference type="ARBA" id="ARBA00023004"/>
    </source>
</evidence>
<dbReference type="EMBL" id="PIUK01000256">
    <property type="protein sequence ID" value="MBY6277827.1"/>
    <property type="molecule type" value="Genomic_DNA"/>
</dbReference>
<proteinExistence type="predicted"/>
<evidence type="ECO:0000256" key="1">
    <source>
        <dbReference type="ARBA" id="ARBA00004202"/>
    </source>
</evidence>
<evidence type="ECO:0000256" key="8">
    <source>
        <dbReference type="ARBA" id="ARBA00023065"/>
    </source>
</evidence>
<dbReference type="SMART" id="SM00382">
    <property type="entry name" value="AAA"/>
    <property type="match status" value="2"/>
</dbReference>
<dbReference type="PANTHER" id="PTHR42771:SF2">
    <property type="entry name" value="IRON(3+)-HYDROXAMATE IMPORT ATP-BINDING PROTEIN FHUC"/>
    <property type="match status" value="1"/>
</dbReference>
<keyword evidence="6 11" id="KW-0067">ATP-binding</keyword>
<name>A0A953I6M0_SYMTR</name>
<dbReference type="PANTHER" id="PTHR42771">
    <property type="entry name" value="IRON(3+)-HYDROXAMATE IMPORT ATP-BINDING PROTEIN FHUC"/>
    <property type="match status" value="1"/>
</dbReference>
<evidence type="ECO:0000259" key="10">
    <source>
        <dbReference type="PROSITE" id="PS50893"/>
    </source>
</evidence>
<sequence>MSRLTAEQVTLAYGSHPVITGLSLRIPDGAVTTLIGPNGCGKSTLLRALARLLRPRGGAVLLDGQAIHRLPTKQVARQLGLLSQEAAVPEALTVEELVERGRYPHQSPLQPATAADRAAVERALSLVGLADLRHRPVDRLSGGQRQRAWIAMALAQETPILLLDEPTTYLDVAQQQEVLSLVQQLSRTEGRTVVMVLHDVNEAARASDHLVALRDGAVVAEGPPGDVLQPELLEQLFGVPCYVVCHPRTGARLCVPCGRWAEMLRKGIPVSTAERPPGDSPSRGAALQAEGLRVGYEGRIVVNDLSVSFPAGRVSAIIGPNGCGKSTLLKALARLLPHAGGTALLDGRPITAGSQRSFARRLAVLSQGAAAPPEVTVEELVAMGRFPHQTWYRQWSRADQEAVERALEATGLTHLRSRPLASLSGGQRQRAWLAMALAQETPVLLLDEPTTFLDVVHQVEVLDLVRELNRTDRKTIIMVLHDLSQASQYADYLVAMKDGRAVAVGTPQEVLSYHLVREVFGVESVVIPDPLTRRPLVLPGRSAAPCREPQLLPLQTAARNGG</sequence>
<dbReference type="InterPro" id="IPR051535">
    <property type="entry name" value="Siderophore_ABC-ATPase"/>
</dbReference>
<dbReference type="PROSITE" id="PS00211">
    <property type="entry name" value="ABC_TRANSPORTER_1"/>
    <property type="match status" value="2"/>
</dbReference>
<dbReference type="GO" id="GO:0005524">
    <property type="term" value="F:ATP binding"/>
    <property type="evidence" value="ECO:0007669"/>
    <property type="project" value="UniProtKB-KW"/>
</dbReference>
<dbReference type="InterPro" id="IPR003593">
    <property type="entry name" value="AAA+_ATPase"/>
</dbReference>
<accession>A0A953I6M0</accession>
<keyword evidence="3" id="KW-1003">Cell membrane</keyword>
<dbReference type="RefSeq" id="WP_273381204.1">
    <property type="nucleotide sequence ID" value="NZ_PIUK01000256.1"/>
</dbReference>
<dbReference type="GO" id="GO:0005886">
    <property type="term" value="C:plasma membrane"/>
    <property type="evidence" value="ECO:0007669"/>
    <property type="project" value="UniProtKB-SubCell"/>
</dbReference>